<evidence type="ECO:0000256" key="1">
    <source>
        <dbReference type="SAM" id="MobiDB-lite"/>
    </source>
</evidence>
<dbReference type="EMBL" id="JBICBT010001408">
    <property type="protein sequence ID" value="KAL3068404.1"/>
    <property type="molecule type" value="Genomic_DNA"/>
</dbReference>
<feature type="region of interest" description="Disordered" evidence="1">
    <location>
        <begin position="334"/>
        <end position="385"/>
    </location>
</feature>
<feature type="region of interest" description="Disordered" evidence="1">
    <location>
        <begin position="139"/>
        <end position="177"/>
    </location>
</feature>
<proteinExistence type="predicted"/>
<comment type="caution">
    <text evidence="2">The sequence shown here is derived from an EMBL/GenBank/DDBJ whole genome shotgun (WGS) entry which is preliminary data.</text>
</comment>
<evidence type="ECO:0000313" key="2">
    <source>
        <dbReference type="EMBL" id="KAL3068404.1"/>
    </source>
</evidence>
<organism evidence="2 3">
    <name type="scientific">Heterodera trifolii</name>
    <dbReference type="NCBI Taxonomy" id="157864"/>
    <lineage>
        <taxon>Eukaryota</taxon>
        <taxon>Metazoa</taxon>
        <taxon>Ecdysozoa</taxon>
        <taxon>Nematoda</taxon>
        <taxon>Chromadorea</taxon>
        <taxon>Rhabditida</taxon>
        <taxon>Tylenchina</taxon>
        <taxon>Tylenchomorpha</taxon>
        <taxon>Tylenchoidea</taxon>
        <taxon>Heteroderidae</taxon>
        <taxon>Heteroderinae</taxon>
        <taxon>Heterodera</taxon>
    </lineage>
</organism>
<gene>
    <name evidence="2" type="ORF">niasHT_030695</name>
</gene>
<dbReference type="AlphaFoldDB" id="A0ABD2HN97"/>
<protein>
    <submittedName>
        <fullName evidence="2">Uncharacterized protein</fullName>
    </submittedName>
</protein>
<evidence type="ECO:0000313" key="3">
    <source>
        <dbReference type="Proteomes" id="UP001620626"/>
    </source>
</evidence>
<feature type="compositionally biased region" description="Basic and acidic residues" evidence="1">
    <location>
        <begin position="360"/>
        <end position="377"/>
    </location>
</feature>
<dbReference type="Proteomes" id="UP001620626">
    <property type="component" value="Unassembled WGS sequence"/>
</dbReference>
<accession>A0ABD2HN97</accession>
<feature type="compositionally biased region" description="Acidic residues" evidence="1">
    <location>
        <begin position="144"/>
        <end position="160"/>
    </location>
</feature>
<sequence>MAFAVPSLPPAAPFRPFSATSESSPNRWLCSSLPLRRVLFMLTIVHCLFDVALALKCKCTQNSPKVVCDNGICEVSSAASACLMLDHPHSGRHYACSTSELKEGECVEKRSRSGANVKVCSCNSSDFCNFKIWPDGKEEQQQQFDDDDEDSDESDDEEKTEEQSLTNGATRRTTTTTNYSRSLTAPTFWTPCPTTPLTTTTTRTAMTSRLEAALWTQEKVKFFEGLCGGGGCCRVQMPCATHRKIWALTNFRPNCPLYGANFQNMHDNTNTVNNNNDGGAMERGNGARCDGDFPRYCGGGCCRVQVWGSTYIRSTERFPTLILRLEAAPITVLAPKNTKRGGGGRSNEKRGGGRGRATKRWMERQEERQRTSRDRCSSSRTFSSF</sequence>
<reference evidence="2 3" key="1">
    <citation type="submission" date="2024-10" db="EMBL/GenBank/DDBJ databases">
        <authorList>
            <person name="Kim D."/>
        </authorList>
    </citation>
    <scope>NUCLEOTIDE SEQUENCE [LARGE SCALE GENOMIC DNA]</scope>
    <source>
        <strain evidence="2">BH-2024</strain>
    </source>
</reference>
<keyword evidence="3" id="KW-1185">Reference proteome</keyword>
<name>A0ABD2HN97_9BILA</name>